<name>A0A1H0XK37_9PSED</name>
<keyword evidence="2" id="KW-0804">Transcription</keyword>
<proteinExistence type="predicted"/>
<dbReference type="InterPro" id="IPR053721">
    <property type="entry name" value="Fimbrial_Adhesin_Reg"/>
</dbReference>
<reference evidence="5" key="1">
    <citation type="submission" date="2016-10" db="EMBL/GenBank/DDBJ databases">
        <authorList>
            <person name="Varghese N."/>
            <person name="Submissions S."/>
        </authorList>
    </citation>
    <scope>NUCLEOTIDE SEQUENCE [LARGE SCALE GENOMIC DNA]</scope>
    <source>
        <strain evidence="5">BS3775</strain>
    </source>
</reference>
<dbReference type="InterPro" id="IPR032428">
    <property type="entry name" value="TrfB"/>
</dbReference>
<evidence type="ECO:0000256" key="2">
    <source>
        <dbReference type="ARBA" id="ARBA00023163"/>
    </source>
</evidence>
<evidence type="ECO:0000256" key="1">
    <source>
        <dbReference type="ARBA" id="ARBA00023015"/>
    </source>
</evidence>
<dbReference type="Pfam" id="PF16509">
    <property type="entry name" value="KORA"/>
    <property type="match status" value="1"/>
</dbReference>
<keyword evidence="5" id="KW-1185">Reference proteome</keyword>
<gene>
    <name evidence="4" type="ORF">SAMN04490195_0017</name>
</gene>
<dbReference type="RefSeq" id="WP_011005878.1">
    <property type="nucleotide sequence ID" value="NZ_FNKJ01000001.1"/>
</dbReference>
<dbReference type="AlphaFoldDB" id="A0A1H0XK37"/>
<dbReference type="Proteomes" id="UP000199570">
    <property type="component" value="Unassembled WGS sequence"/>
</dbReference>
<evidence type="ECO:0000313" key="4">
    <source>
        <dbReference type="EMBL" id="SDQ03233.1"/>
    </source>
</evidence>
<dbReference type="Gene3D" id="1.10.10.2690">
    <property type="match status" value="1"/>
</dbReference>
<evidence type="ECO:0000313" key="5">
    <source>
        <dbReference type="Proteomes" id="UP000199570"/>
    </source>
</evidence>
<dbReference type="EMBL" id="FNKJ01000001">
    <property type="protein sequence ID" value="SDQ03233.1"/>
    <property type="molecule type" value="Genomic_DNA"/>
</dbReference>
<protein>
    <submittedName>
        <fullName evidence="4">TrfB transcriptional repressor</fullName>
    </submittedName>
</protein>
<sequence length="104" mass="11549">MQPMYTKEEWKKVAPLFASKRLAISTVEVAKAVLVDGQRITDVAEARGISKQTAHAAVKRVRKILEDHGAGELVPVLVWLPPDLAEQVREMAKPYPQPAPQKPK</sequence>
<dbReference type="OrthoDB" id="8453651at2"/>
<accession>A0A1H0XK37</accession>
<organism evidence="4 5">
    <name type="scientific">Pseudomonas moorei</name>
    <dbReference type="NCBI Taxonomy" id="395599"/>
    <lineage>
        <taxon>Bacteria</taxon>
        <taxon>Pseudomonadati</taxon>
        <taxon>Pseudomonadota</taxon>
        <taxon>Gammaproteobacteria</taxon>
        <taxon>Pseudomonadales</taxon>
        <taxon>Pseudomonadaceae</taxon>
        <taxon>Pseudomonas</taxon>
    </lineage>
</organism>
<evidence type="ECO:0000259" key="3">
    <source>
        <dbReference type="Pfam" id="PF16509"/>
    </source>
</evidence>
<keyword evidence="1" id="KW-0805">Transcription regulation</keyword>
<feature type="domain" description="TrfB transcriptional repressor protein" evidence="3">
    <location>
        <begin position="7"/>
        <end position="90"/>
    </location>
</feature>